<proteinExistence type="predicted"/>
<evidence type="ECO:0000313" key="2">
    <source>
        <dbReference type="Proteomes" id="UP000199051"/>
    </source>
</evidence>
<sequence length="221" mass="23723">MTPQDNGAALAPRSEVGLRVFDAPSHLADRLTSLAHKRSWPTSADNGVLLVELGSAGDAPAALLGEAITHLTAEIDPFPDADLFLGLFSPDTREARSFPLPTDLLSQCAKLNLPLVLDAYPPATDEAPERENPTKWLRLSTETDIAASPISEVEDHTSKSTSEFIVTRLRDLVAIDGPRDTVILEIASNGQFGAVVAVDTLHTLAQRFATFTIRLIPPPAQ</sequence>
<dbReference type="AlphaFoldDB" id="A0A1H9XHG3"/>
<keyword evidence="2" id="KW-1185">Reference proteome</keyword>
<name>A0A1H9XHG3_9PSEU</name>
<dbReference type="RefSeq" id="WP_092785762.1">
    <property type="nucleotide sequence ID" value="NZ_FOGI01000015.1"/>
</dbReference>
<dbReference type="EMBL" id="FOGI01000015">
    <property type="protein sequence ID" value="SES45499.1"/>
    <property type="molecule type" value="Genomic_DNA"/>
</dbReference>
<reference evidence="2" key="1">
    <citation type="submission" date="2016-10" db="EMBL/GenBank/DDBJ databases">
        <authorList>
            <person name="Varghese N."/>
            <person name="Submissions S."/>
        </authorList>
    </citation>
    <scope>NUCLEOTIDE SEQUENCE [LARGE SCALE GENOMIC DNA]</scope>
    <source>
        <strain evidence="2">DSM 44260</strain>
    </source>
</reference>
<evidence type="ECO:0000313" key="1">
    <source>
        <dbReference type="EMBL" id="SES45499.1"/>
    </source>
</evidence>
<dbReference type="Proteomes" id="UP000199051">
    <property type="component" value="Unassembled WGS sequence"/>
</dbReference>
<accession>A0A1H9XHG3</accession>
<dbReference type="STRING" id="155974.SAMN04487818_11599"/>
<organism evidence="1 2">
    <name type="scientific">Actinokineospora terrae</name>
    <dbReference type="NCBI Taxonomy" id="155974"/>
    <lineage>
        <taxon>Bacteria</taxon>
        <taxon>Bacillati</taxon>
        <taxon>Actinomycetota</taxon>
        <taxon>Actinomycetes</taxon>
        <taxon>Pseudonocardiales</taxon>
        <taxon>Pseudonocardiaceae</taxon>
        <taxon>Actinokineospora</taxon>
    </lineage>
</organism>
<gene>
    <name evidence="1" type="ORF">SAMN04487818_11599</name>
</gene>
<protein>
    <submittedName>
        <fullName evidence="1">Uncharacterized protein</fullName>
    </submittedName>
</protein>